<evidence type="ECO:0000256" key="1">
    <source>
        <dbReference type="SAM" id="Phobius"/>
    </source>
</evidence>
<keyword evidence="1" id="KW-0812">Transmembrane</keyword>
<evidence type="ECO:0000313" key="3">
    <source>
        <dbReference type="Proteomes" id="UP001500582"/>
    </source>
</evidence>
<accession>A0ABP8HMY5</accession>
<organism evidence="2 3">
    <name type="scientific">Mucilaginibacter gynuensis</name>
    <dbReference type="NCBI Taxonomy" id="1302236"/>
    <lineage>
        <taxon>Bacteria</taxon>
        <taxon>Pseudomonadati</taxon>
        <taxon>Bacteroidota</taxon>
        <taxon>Sphingobacteriia</taxon>
        <taxon>Sphingobacteriales</taxon>
        <taxon>Sphingobacteriaceae</taxon>
        <taxon>Mucilaginibacter</taxon>
    </lineage>
</organism>
<keyword evidence="1" id="KW-0472">Membrane</keyword>
<dbReference type="PROSITE" id="PS51257">
    <property type="entry name" value="PROKAR_LIPOPROTEIN"/>
    <property type="match status" value="1"/>
</dbReference>
<keyword evidence="3" id="KW-1185">Reference proteome</keyword>
<dbReference type="RefSeq" id="WP_345214358.1">
    <property type="nucleotide sequence ID" value="NZ_BAABFT010000032.1"/>
</dbReference>
<evidence type="ECO:0000313" key="2">
    <source>
        <dbReference type="EMBL" id="GAA4341584.1"/>
    </source>
</evidence>
<reference evidence="3" key="1">
    <citation type="journal article" date="2019" name="Int. J. Syst. Evol. Microbiol.">
        <title>The Global Catalogue of Microorganisms (GCM) 10K type strain sequencing project: providing services to taxonomists for standard genome sequencing and annotation.</title>
        <authorList>
            <consortium name="The Broad Institute Genomics Platform"/>
            <consortium name="The Broad Institute Genome Sequencing Center for Infectious Disease"/>
            <person name="Wu L."/>
            <person name="Ma J."/>
        </authorList>
    </citation>
    <scope>NUCLEOTIDE SEQUENCE [LARGE SCALE GENOMIC DNA]</scope>
    <source>
        <strain evidence="3">JCM 17705</strain>
    </source>
</reference>
<sequence length="280" mass="32095">MTNKENTAEVKQPSNTGFKIAIAVLFVALIGSGCYIYYQGKDLKYAQSENTKSQATVKQAATIINRYIDTAGRKHVVVEDDENKLKNNWYQNGTAISGGLIDTVAQALNIARKQLQEITQVATVTKYEKLKAERKYDSLQRLTYYYKDKYLQLAYRPARPGDTTDNGQFDFAYNDSLHVVQYWKRKWLLGAKKSYVDIFSSDPRTTVNGVKRLVVEQKEPTFGLRVQAVSNYSFSRKLLNVGPGLQFDFKRFSLVGTYYYDVDANQWRPSIGARYDLIRF</sequence>
<protein>
    <submittedName>
        <fullName evidence="2">Uncharacterized protein</fullName>
    </submittedName>
</protein>
<keyword evidence="1" id="KW-1133">Transmembrane helix</keyword>
<comment type="caution">
    <text evidence="2">The sequence shown here is derived from an EMBL/GenBank/DDBJ whole genome shotgun (WGS) entry which is preliminary data.</text>
</comment>
<feature type="transmembrane region" description="Helical" evidence="1">
    <location>
        <begin position="20"/>
        <end position="38"/>
    </location>
</feature>
<dbReference type="Proteomes" id="UP001500582">
    <property type="component" value="Unassembled WGS sequence"/>
</dbReference>
<proteinExistence type="predicted"/>
<gene>
    <name evidence="2" type="ORF">GCM10023149_53970</name>
</gene>
<dbReference type="EMBL" id="BAABFT010000032">
    <property type="protein sequence ID" value="GAA4341584.1"/>
    <property type="molecule type" value="Genomic_DNA"/>
</dbReference>
<name>A0ABP8HMY5_9SPHI</name>